<dbReference type="EMBL" id="MK994515">
    <property type="protein sequence ID" value="QDB71333.1"/>
    <property type="molecule type" value="Genomic_DNA"/>
</dbReference>
<feature type="region of interest" description="Disordered" evidence="1">
    <location>
        <begin position="258"/>
        <end position="290"/>
    </location>
</feature>
<dbReference type="Proteomes" id="UP000319063">
    <property type="component" value="Segment"/>
</dbReference>
<reference evidence="3" key="1">
    <citation type="submission" date="2019-05" db="EMBL/GenBank/DDBJ databases">
        <title>Complete Genome Sequence of Serratia marcescens Myophage Moabite.</title>
        <authorList>
            <person name="Price L."/>
            <person name="Rohren M."/>
            <person name="Newkirk H."/>
            <person name="Liu M."/>
            <person name="Ramsey J."/>
        </authorList>
    </citation>
    <scope>NUCLEOTIDE SEQUENCE [LARGE SCALE GENOMIC DNA]</scope>
</reference>
<accession>A0A4Y5TQS6</accession>
<protein>
    <submittedName>
        <fullName evidence="2">Uncharacterized protein</fullName>
    </submittedName>
</protein>
<evidence type="ECO:0000313" key="3">
    <source>
        <dbReference type="Proteomes" id="UP000319063"/>
    </source>
</evidence>
<sequence>MKTTVKELTKNVYLVTFDLFEASRMMNMSYSDMQSLFCQLRNMNVGKDDMYGRVINNHQRAQYNGHDHYDFTCSPDFIIRTSGIRMDSEEAIVSIKLEVLNEHAFPASAAEFATYFNEYGWRFVPRCFYVNYEVEDAKFENPIRSYVGQPKELTKGWVKDEGVNYRTIDIWIDDETGTELGENPEEDIGVSDSDERNPVIIVDQTHSEIIKMMLCSGYNFSTVIDGKEVHFEITGPKDNSNNPYAAKLDEHCKDLKGSFKQKEGYGGPTFTPEQPKLVPNDPTRSMWGPE</sequence>
<organism evidence="2 3">
    <name type="scientific">Serratia phage Moabite</name>
    <dbReference type="NCBI Taxonomy" id="2587814"/>
    <lineage>
        <taxon>Viruses</taxon>
        <taxon>Duplodnaviria</taxon>
        <taxon>Heunggongvirae</taxon>
        <taxon>Uroviricota</taxon>
        <taxon>Caudoviricetes</taxon>
        <taxon>Chimalliviridae</taxon>
        <taxon>Moabitevirus</taxon>
        <taxon>Moabitevirus moabite</taxon>
    </lineage>
</organism>
<evidence type="ECO:0000256" key="1">
    <source>
        <dbReference type="SAM" id="MobiDB-lite"/>
    </source>
</evidence>
<gene>
    <name evidence="2" type="ORF">CPT_Moabite_303</name>
</gene>
<name>A0A4Y5TQS6_9CAUD</name>
<keyword evidence="3" id="KW-1185">Reference proteome</keyword>
<proteinExistence type="predicted"/>
<evidence type="ECO:0000313" key="2">
    <source>
        <dbReference type="EMBL" id="QDB71333.1"/>
    </source>
</evidence>